<organism evidence="6 7">
    <name type="scientific">Dysosmobacter segnis</name>
    <dbReference type="NCBI Taxonomy" id="2763042"/>
    <lineage>
        <taxon>Bacteria</taxon>
        <taxon>Bacillati</taxon>
        <taxon>Bacillota</taxon>
        <taxon>Clostridia</taxon>
        <taxon>Eubacteriales</taxon>
        <taxon>Oscillospiraceae</taxon>
        <taxon>Dysosmobacter</taxon>
    </lineage>
</organism>
<dbReference type="PANTHER" id="PTHR30204">
    <property type="entry name" value="REDOX-CYCLING DRUG-SENSING TRANSCRIPTIONAL ACTIVATOR SOXR"/>
    <property type="match status" value="1"/>
</dbReference>
<keyword evidence="2" id="KW-0805">Transcription regulation</keyword>
<dbReference type="GO" id="GO:0003677">
    <property type="term" value="F:DNA binding"/>
    <property type="evidence" value="ECO:0007669"/>
    <property type="project" value="UniProtKB-KW"/>
</dbReference>
<evidence type="ECO:0000256" key="2">
    <source>
        <dbReference type="ARBA" id="ARBA00023015"/>
    </source>
</evidence>
<name>A0A923MLR6_9FIRM</name>
<dbReference type="InterPro" id="IPR000551">
    <property type="entry name" value="MerR-type_HTH_dom"/>
</dbReference>
<keyword evidence="7" id="KW-1185">Reference proteome</keyword>
<evidence type="ECO:0000313" key="6">
    <source>
        <dbReference type="EMBL" id="MBC5771212.1"/>
    </source>
</evidence>
<accession>A0A923MLR6</accession>
<gene>
    <name evidence="6" type="ORF">H8Z83_12940</name>
</gene>
<comment type="caution">
    <text evidence="6">The sequence shown here is derived from an EMBL/GenBank/DDBJ whole genome shotgun (WGS) entry which is preliminary data.</text>
</comment>
<dbReference type="CDD" id="cd00592">
    <property type="entry name" value="HTH_MerR-like"/>
    <property type="match status" value="1"/>
</dbReference>
<keyword evidence="4" id="KW-0804">Transcription</keyword>
<dbReference type="SUPFAM" id="SSF46955">
    <property type="entry name" value="Putative DNA-binding domain"/>
    <property type="match status" value="1"/>
</dbReference>
<evidence type="ECO:0000313" key="7">
    <source>
        <dbReference type="Proteomes" id="UP000620327"/>
    </source>
</evidence>
<reference evidence="6" key="1">
    <citation type="submission" date="2020-08" db="EMBL/GenBank/DDBJ databases">
        <title>Genome public.</title>
        <authorList>
            <person name="Liu C."/>
            <person name="Sun Q."/>
        </authorList>
    </citation>
    <scope>NUCLEOTIDE SEQUENCE</scope>
    <source>
        <strain evidence="6">BX15</strain>
    </source>
</reference>
<dbReference type="Gene3D" id="3.20.80.10">
    <property type="entry name" value="Regulatory factor, effector binding domain"/>
    <property type="match status" value="1"/>
</dbReference>
<dbReference type="InterPro" id="IPR029442">
    <property type="entry name" value="GyrI-like"/>
</dbReference>
<dbReference type="Proteomes" id="UP000620327">
    <property type="component" value="Unassembled WGS sequence"/>
</dbReference>
<feature type="domain" description="HTH merR-type" evidence="5">
    <location>
        <begin position="7"/>
        <end position="77"/>
    </location>
</feature>
<dbReference type="PROSITE" id="PS50937">
    <property type="entry name" value="HTH_MERR_2"/>
    <property type="match status" value="1"/>
</dbReference>
<keyword evidence="1" id="KW-0678">Repressor</keyword>
<evidence type="ECO:0000259" key="5">
    <source>
        <dbReference type="PROSITE" id="PS50937"/>
    </source>
</evidence>
<dbReference type="Pfam" id="PF06445">
    <property type="entry name" value="GyrI-like"/>
    <property type="match status" value="1"/>
</dbReference>
<proteinExistence type="predicted"/>
<dbReference type="Gene3D" id="1.10.1660.10">
    <property type="match status" value="1"/>
</dbReference>
<dbReference type="RefSeq" id="WP_187015430.1">
    <property type="nucleotide sequence ID" value="NZ_JACOQI010000014.1"/>
</dbReference>
<dbReference type="Pfam" id="PF13411">
    <property type="entry name" value="MerR_1"/>
    <property type="match status" value="1"/>
</dbReference>
<dbReference type="PANTHER" id="PTHR30204:SF69">
    <property type="entry name" value="MERR-FAMILY TRANSCRIPTIONAL REGULATOR"/>
    <property type="match status" value="1"/>
</dbReference>
<evidence type="ECO:0000256" key="4">
    <source>
        <dbReference type="ARBA" id="ARBA00023163"/>
    </source>
</evidence>
<evidence type="ECO:0000256" key="3">
    <source>
        <dbReference type="ARBA" id="ARBA00023125"/>
    </source>
</evidence>
<dbReference type="InterPro" id="IPR009061">
    <property type="entry name" value="DNA-bd_dom_put_sf"/>
</dbReference>
<dbReference type="EMBL" id="JACOQI010000014">
    <property type="protein sequence ID" value="MBC5771212.1"/>
    <property type="molecule type" value="Genomic_DNA"/>
</dbReference>
<dbReference type="InterPro" id="IPR011256">
    <property type="entry name" value="Reg_factor_effector_dom_sf"/>
</dbReference>
<dbReference type="SMART" id="SM00422">
    <property type="entry name" value="HTH_MERR"/>
    <property type="match status" value="1"/>
</dbReference>
<dbReference type="InterPro" id="IPR047057">
    <property type="entry name" value="MerR_fam"/>
</dbReference>
<dbReference type="GO" id="GO:0003700">
    <property type="term" value="F:DNA-binding transcription factor activity"/>
    <property type="evidence" value="ECO:0007669"/>
    <property type="project" value="InterPro"/>
</dbReference>
<dbReference type="SUPFAM" id="SSF55136">
    <property type="entry name" value="Probable bacterial effector-binding domain"/>
    <property type="match status" value="1"/>
</dbReference>
<evidence type="ECO:0000256" key="1">
    <source>
        <dbReference type="ARBA" id="ARBA00022491"/>
    </source>
</evidence>
<dbReference type="AlphaFoldDB" id="A0A923MLR6"/>
<keyword evidence="3" id="KW-0238">DNA-binding</keyword>
<protein>
    <submittedName>
        <fullName evidence="6">MerR family transcriptional regulator</fullName>
    </submittedName>
</protein>
<sequence>MKRDDKLFSIGEIAKALGVTRRIILHYEERGLIEPDKRDDATNNRYYTIDTFTKLRSIRSLQNLGLTLDEIRDYYNDSTDLMPLIRRMEEMRDQLNLNIEKLYERAKVSSAQVKELELPQQLIYRRTYRSDNVADKTVLLRNTALEAMRAHGTDITRRMYFIQFPIDRPAEVSFCVAVPPGSEGEYVETAAPMRAICIYHHGAYEELPAVGRQLLDYAKEHGLTPQGILRHTYLEGPPQHKDPAKFITQVILPIV</sequence>